<dbReference type="InterPro" id="IPR001810">
    <property type="entry name" value="F-box_dom"/>
</dbReference>
<organism evidence="3 4">
    <name type="scientific">Daedalea quercina L-15889</name>
    <dbReference type="NCBI Taxonomy" id="1314783"/>
    <lineage>
        <taxon>Eukaryota</taxon>
        <taxon>Fungi</taxon>
        <taxon>Dikarya</taxon>
        <taxon>Basidiomycota</taxon>
        <taxon>Agaricomycotina</taxon>
        <taxon>Agaricomycetes</taxon>
        <taxon>Polyporales</taxon>
        <taxon>Fomitopsis</taxon>
    </lineage>
</organism>
<dbReference type="AlphaFoldDB" id="A0A165P777"/>
<feature type="domain" description="F-box" evidence="2">
    <location>
        <begin position="1"/>
        <end position="50"/>
    </location>
</feature>
<evidence type="ECO:0000256" key="1">
    <source>
        <dbReference type="SAM" id="MobiDB-lite"/>
    </source>
</evidence>
<feature type="region of interest" description="Disordered" evidence="1">
    <location>
        <begin position="200"/>
        <end position="220"/>
    </location>
</feature>
<dbReference type="Proteomes" id="UP000076727">
    <property type="component" value="Unassembled WGS sequence"/>
</dbReference>
<evidence type="ECO:0000313" key="3">
    <source>
        <dbReference type="EMBL" id="KZT67851.1"/>
    </source>
</evidence>
<dbReference type="EMBL" id="KV429072">
    <property type="protein sequence ID" value="KZT67851.1"/>
    <property type="molecule type" value="Genomic_DNA"/>
</dbReference>
<protein>
    <recommendedName>
        <fullName evidence="2">F-box domain-containing protein</fullName>
    </recommendedName>
</protein>
<evidence type="ECO:0000259" key="2">
    <source>
        <dbReference type="PROSITE" id="PS50181"/>
    </source>
</evidence>
<dbReference type="PROSITE" id="PS50181">
    <property type="entry name" value="FBOX"/>
    <property type="match status" value="1"/>
</dbReference>
<name>A0A165P777_9APHY</name>
<proteinExistence type="predicted"/>
<reference evidence="3 4" key="1">
    <citation type="journal article" date="2016" name="Mol. Biol. Evol.">
        <title>Comparative Genomics of Early-Diverging Mushroom-Forming Fungi Provides Insights into the Origins of Lignocellulose Decay Capabilities.</title>
        <authorList>
            <person name="Nagy L.G."/>
            <person name="Riley R."/>
            <person name="Tritt A."/>
            <person name="Adam C."/>
            <person name="Daum C."/>
            <person name="Floudas D."/>
            <person name="Sun H."/>
            <person name="Yadav J.S."/>
            <person name="Pangilinan J."/>
            <person name="Larsson K.H."/>
            <person name="Matsuura K."/>
            <person name="Barry K."/>
            <person name="Labutti K."/>
            <person name="Kuo R."/>
            <person name="Ohm R.A."/>
            <person name="Bhattacharya S.S."/>
            <person name="Shirouzu T."/>
            <person name="Yoshinaga Y."/>
            <person name="Martin F.M."/>
            <person name="Grigoriev I.V."/>
            <person name="Hibbett D.S."/>
        </authorList>
    </citation>
    <scope>NUCLEOTIDE SEQUENCE [LARGE SCALE GENOMIC DNA]</scope>
    <source>
        <strain evidence="3 4">L-15889</strain>
    </source>
</reference>
<accession>A0A165P777</accession>
<evidence type="ECO:0000313" key="4">
    <source>
        <dbReference type="Proteomes" id="UP000076727"/>
    </source>
</evidence>
<sequence>MMNLASLHEDVLESVVSFLRFQDALRLSETCRSFHRVSLRRATSDVYISYPAQLERFCTFMLDDVQNRLQRLRRLEIIAQALEGNHTQEVHWAADRTCSDRVADVLEGVKTGCAAPCVFRQYTGGSAHWLGQSPDPDSRTIGKYVFHRTLRSEVSSLIPPARMTGVRDLVSIRVRRARGIAVHHPAENWLARHIFEKRREDIPKRTQRQPRGSCDDEKHH</sequence>
<keyword evidence="4" id="KW-1185">Reference proteome</keyword>
<dbReference type="Pfam" id="PF00646">
    <property type="entry name" value="F-box"/>
    <property type="match status" value="1"/>
</dbReference>
<gene>
    <name evidence="3" type="ORF">DAEQUDRAFT_374708</name>
</gene>
<dbReference type="InterPro" id="IPR036047">
    <property type="entry name" value="F-box-like_dom_sf"/>
</dbReference>
<dbReference type="SUPFAM" id="SSF81383">
    <property type="entry name" value="F-box domain"/>
    <property type="match status" value="1"/>
</dbReference>